<organism evidence="4 5">
    <name type="scientific">Chitinophaga rupis</name>
    <dbReference type="NCBI Taxonomy" id="573321"/>
    <lineage>
        <taxon>Bacteria</taxon>
        <taxon>Pseudomonadati</taxon>
        <taxon>Bacteroidota</taxon>
        <taxon>Chitinophagia</taxon>
        <taxon>Chitinophagales</taxon>
        <taxon>Chitinophagaceae</taxon>
        <taxon>Chitinophaga</taxon>
    </lineage>
</organism>
<dbReference type="EMBL" id="FOBB01000001">
    <property type="protein sequence ID" value="SEL05701.1"/>
    <property type="molecule type" value="Genomic_DNA"/>
</dbReference>
<dbReference type="PROSITE" id="PS01124">
    <property type="entry name" value="HTH_ARAC_FAMILY_2"/>
    <property type="match status" value="1"/>
</dbReference>
<dbReference type="Gene3D" id="1.10.10.60">
    <property type="entry name" value="Homeodomain-like"/>
    <property type="match status" value="1"/>
</dbReference>
<dbReference type="STRING" id="573321.SAMN04488505_1011392"/>
<evidence type="ECO:0000313" key="5">
    <source>
        <dbReference type="Proteomes" id="UP000198984"/>
    </source>
</evidence>
<gene>
    <name evidence="4" type="ORF">SAMN04488505_1011392</name>
</gene>
<dbReference type="InterPro" id="IPR029062">
    <property type="entry name" value="Class_I_gatase-like"/>
</dbReference>
<keyword evidence="1" id="KW-0805">Transcription regulation</keyword>
<dbReference type="GO" id="GO:0003700">
    <property type="term" value="F:DNA-binding transcription factor activity"/>
    <property type="evidence" value="ECO:0007669"/>
    <property type="project" value="InterPro"/>
</dbReference>
<dbReference type="Pfam" id="PF12833">
    <property type="entry name" value="HTH_18"/>
    <property type="match status" value="1"/>
</dbReference>
<dbReference type="GO" id="GO:0043565">
    <property type="term" value="F:sequence-specific DNA binding"/>
    <property type="evidence" value="ECO:0007669"/>
    <property type="project" value="InterPro"/>
</dbReference>
<evidence type="ECO:0000256" key="2">
    <source>
        <dbReference type="ARBA" id="ARBA00023163"/>
    </source>
</evidence>
<evidence type="ECO:0000256" key="1">
    <source>
        <dbReference type="ARBA" id="ARBA00023015"/>
    </source>
</evidence>
<keyword evidence="2" id="KW-0804">Transcription</keyword>
<dbReference type="InterPro" id="IPR018060">
    <property type="entry name" value="HTH_AraC"/>
</dbReference>
<dbReference type="Proteomes" id="UP000198984">
    <property type="component" value="Unassembled WGS sequence"/>
</dbReference>
<accession>A0A1H7M3I7</accession>
<evidence type="ECO:0000313" key="4">
    <source>
        <dbReference type="EMBL" id="SEL05701.1"/>
    </source>
</evidence>
<name>A0A1H7M3I7_9BACT</name>
<keyword evidence="5" id="KW-1185">Reference proteome</keyword>
<protein>
    <submittedName>
        <fullName evidence="4">Transcriptional regulator, AraC family with amidase-like domain</fullName>
    </submittedName>
</protein>
<proteinExistence type="predicted"/>
<dbReference type="InterPro" id="IPR052158">
    <property type="entry name" value="INH-QAR"/>
</dbReference>
<dbReference type="Gene3D" id="3.40.50.880">
    <property type="match status" value="1"/>
</dbReference>
<dbReference type="InterPro" id="IPR002818">
    <property type="entry name" value="DJ-1/PfpI"/>
</dbReference>
<sequence length="337" mass="37904">MDHGLWTMDFFYLRIMKDLQAVFIIPPKVHLLDIAGPAHLFYEAGDYGVQVRSYFAAIDPKDTRIESSCALHFSDLVDYNSIALRPRDIIFIPGLEAAILLDEKFLRSTAAFGQWLREQHAKGVTICSVCTGAFLLAAAGLLDGRACTTHWKYIDRLQQKYPDLQVRDNCLFVESGSIFTSAGVASGIDLALYMIEQLWGSVLAAQVAREVVVFTRRTAGDPQISIFMQYRNHLENRIHEVQDRLAQGLDQNLNIEEVAGDAHMSARNLTRLFKRTTGITIGQYVDKLRVERAAHMIGEGHTVQATARACGLKSTNQLRFLLKKYEAALPRRLEKMA</sequence>
<dbReference type="SMART" id="SM00342">
    <property type="entry name" value="HTH_ARAC"/>
    <property type="match status" value="1"/>
</dbReference>
<dbReference type="Pfam" id="PF01965">
    <property type="entry name" value="DJ-1_PfpI"/>
    <property type="match status" value="1"/>
</dbReference>
<feature type="domain" description="HTH araC/xylS-type" evidence="3">
    <location>
        <begin position="239"/>
        <end position="336"/>
    </location>
</feature>
<dbReference type="SUPFAM" id="SSF46689">
    <property type="entry name" value="Homeodomain-like"/>
    <property type="match status" value="1"/>
</dbReference>
<reference evidence="4 5" key="1">
    <citation type="submission" date="2016-10" db="EMBL/GenBank/DDBJ databases">
        <authorList>
            <person name="de Groot N.N."/>
        </authorList>
    </citation>
    <scope>NUCLEOTIDE SEQUENCE [LARGE SCALE GENOMIC DNA]</scope>
    <source>
        <strain evidence="4 5">DSM 21039</strain>
    </source>
</reference>
<dbReference type="AlphaFoldDB" id="A0A1H7M3I7"/>
<dbReference type="PANTHER" id="PTHR43130">
    <property type="entry name" value="ARAC-FAMILY TRANSCRIPTIONAL REGULATOR"/>
    <property type="match status" value="1"/>
</dbReference>
<dbReference type="InterPro" id="IPR009057">
    <property type="entry name" value="Homeodomain-like_sf"/>
</dbReference>
<evidence type="ECO:0000259" key="3">
    <source>
        <dbReference type="PROSITE" id="PS01124"/>
    </source>
</evidence>
<dbReference type="SUPFAM" id="SSF52317">
    <property type="entry name" value="Class I glutamine amidotransferase-like"/>
    <property type="match status" value="1"/>
</dbReference>
<dbReference type="PANTHER" id="PTHR43130:SF3">
    <property type="entry name" value="HTH-TYPE TRANSCRIPTIONAL REGULATOR RV1931C"/>
    <property type="match status" value="1"/>
</dbReference>